<reference evidence="3" key="2">
    <citation type="submission" date="2002-11" db="EMBL/GenBank/DDBJ databases">
        <title>Oryza sativa nipponbare(GA3) genomic DNA, chromosome 8, BAC clone:B1049E04.</title>
        <authorList>
            <person name="Sasaki T."/>
            <person name="Matsumoto T."/>
            <person name="Katayose Y."/>
        </authorList>
    </citation>
    <scope>NUCLEOTIDE SEQUENCE</scope>
</reference>
<feature type="region of interest" description="Disordered" evidence="1">
    <location>
        <begin position="1"/>
        <end position="156"/>
    </location>
</feature>
<organism evidence="3 4">
    <name type="scientific">Oryza sativa subsp. japonica</name>
    <name type="common">Rice</name>
    <dbReference type="NCBI Taxonomy" id="39947"/>
    <lineage>
        <taxon>Eukaryota</taxon>
        <taxon>Viridiplantae</taxon>
        <taxon>Streptophyta</taxon>
        <taxon>Embryophyta</taxon>
        <taxon>Tracheophyta</taxon>
        <taxon>Spermatophyta</taxon>
        <taxon>Magnoliopsida</taxon>
        <taxon>Liliopsida</taxon>
        <taxon>Poales</taxon>
        <taxon>Poaceae</taxon>
        <taxon>BOP clade</taxon>
        <taxon>Oryzoideae</taxon>
        <taxon>Oryzeae</taxon>
        <taxon>Oryzinae</taxon>
        <taxon>Oryza</taxon>
        <taxon>Oryza sativa</taxon>
    </lineage>
</organism>
<proteinExistence type="predicted"/>
<reference evidence="2" key="1">
    <citation type="submission" date="2002-05" db="EMBL/GenBank/DDBJ databases">
        <title>Oryza sativa nipponbare(GA3) genomic DNA, chromosome 8, PAC clone:P0691F12.</title>
        <authorList>
            <person name="Sasaki T."/>
            <person name="Matsumoto T."/>
            <person name="Katayose Y."/>
        </authorList>
    </citation>
    <scope>NUCLEOTIDE SEQUENCE</scope>
</reference>
<sequence length="156" mass="17598">MRDPRVSDSRRERGGWQAGPTERRLKREREGHRHVGPTGSGTRREGRRWWLGLASKPAGQAWRATAARAVTGDGNRRRGRQRQTVRKAASAAEDDGARAEDGDAHGREGKREEGEFFTEVGRREWRRRRTTTTSDGRMTATGERSPGPPREQNGKD</sequence>
<dbReference type="EMBL" id="AP005870">
    <property type="protein sequence ID" value="BAD03901.1"/>
    <property type="molecule type" value="Genomic_DNA"/>
</dbReference>
<evidence type="ECO:0000256" key="1">
    <source>
        <dbReference type="SAM" id="MobiDB-lite"/>
    </source>
</evidence>
<dbReference type="EMBL" id="AP005324">
    <property type="protein sequence ID" value="BAD03510.1"/>
    <property type="molecule type" value="Genomic_DNA"/>
</dbReference>
<accession>Q6YUC6</accession>
<name>Q6YUC6_ORYSJ</name>
<feature type="compositionally biased region" description="Basic and acidic residues" evidence="1">
    <location>
        <begin position="1"/>
        <end position="14"/>
    </location>
</feature>
<feature type="compositionally biased region" description="Basic and acidic residues" evidence="1">
    <location>
        <begin position="21"/>
        <end position="33"/>
    </location>
</feature>
<reference evidence="4" key="3">
    <citation type="journal article" date="2005" name="Nature">
        <title>The map-based sequence of the rice genome.</title>
        <authorList>
            <consortium name="International rice genome sequencing project (IRGSP)"/>
            <person name="Matsumoto T."/>
            <person name="Wu J."/>
            <person name="Kanamori H."/>
            <person name="Katayose Y."/>
            <person name="Fujisawa M."/>
            <person name="Namiki N."/>
            <person name="Mizuno H."/>
            <person name="Yamamoto K."/>
            <person name="Antonio B.A."/>
            <person name="Baba T."/>
            <person name="Sakata K."/>
            <person name="Nagamura Y."/>
            <person name="Aoki H."/>
            <person name="Arikawa K."/>
            <person name="Arita K."/>
            <person name="Bito T."/>
            <person name="Chiden Y."/>
            <person name="Fujitsuka N."/>
            <person name="Fukunaka R."/>
            <person name="Hamada M."/>
            <person name="Harada C."/>
            <person name="Hayashi A."/>
            <person name="Hijishita S."/>
            <person name="Honda M."/>
            <person name="Hosokawa S."/>
            <person name="Ichikawa Y."/>
            <person name="Idonuma A."/>
            <person name="Iijima M."/>
            <person name="Ikeda M."/>
            <person name="Ikeno M."/>
            <person name="Ito K."/>
            <person name="Ito S."/>
            <person name="Ito T."/>
            <person name="Ito Y."/>
            <person name="Ito Y."/>
            <person name="Iwabuchi A."/>
            <person name="Kamiya K."/>
            <person name="Karasawa W."/>
            <person name="Kurita K."/>
            <person name="Katagiri S."/>
            <person name="Kikuta A."/>
            <person name="Kobayashi H."/>
            <person name="Kobayashi N."/>
            <person name="Machita K."/>
            <person name="Maehara T."/>
            <person name="Masukawa M."/>
            <person name="Mizubayashi T."/>
            <person name="Mukai Y."/>
            <person name="Nagasaki H."/>
            <person name="Nagata Y."/>
            <person name="Naito S."/>
            <person name="Nakashima M."/>
            <person name="Nakama Y."/>
            <person name="Nakamichi Y."/>
            <person name="Nakamura M."/>
            <person name="Meguro A."/>
            <person name="Negishi M."/>
            <person name="Ohta I."/>
            <person name="Ohta T."/>
            <person name="Okamoto M."/>
            <person name="Ono N."/>
            <person name="Saji S."/>
            <person name="Sakaguchi M."/>
            <person name="Sakai K."/>
            <person name="Shibata M."/>
            <person name="Shimokawa T."/>
            <person name="Song J."/>
            <person name="Takazaki Y."/>
            <person name="Terasawa K."/>
            <person name="Tsugane M."/>
            <person name="Tsuji K."/>
            <person name="Ueda S."/>
            <person name="Waki K."/>
            <person name="Yamagata H."/>
            <person name="Yamamoto M."/>
            <person name="Yamamoto S."/>
            <person name="Yamane H."/>
            <person name="Yoshiki S."/>
            <person name="Yoshihara R."/>
            <person name="Yukawa K."/>
            <person name="Zhong H."/>
            <person name="Yano M."/>
            <person name="Yuan Q."/>
            <person name="Ouyang S."/>
            <person name="Liu J."/>
            <person name="Jones K.M."/>
            <person name="Gansberger K."/>
            <person name="Moffat K."/>
            <person name="Hill J."/>
            <person name="Bera J."/>
            <person name="Fadrosh D."/>
            <person name="Jin S."/>
            <person name="Johri S."/>
            <person name="Kim M."/>
            <person name="Overton L."/>
            <person name="Reardon M."/>
            <person name="Tsitrin T."/>
            <person name="Vuong H."/>
            <person name="Weaver B."/>
            <person name="Ciecko A."/>
            <person name="Tallon L."/>
            <person name="Jackson J."/>
            <person name="Pai G."/>
            <person name="Aken S.V."/>
            <person name="Utterback T."/>
            <person name="Reidmuller S."/>
            <person name="Feldblyum T."/>
            <person name="Hsiao J."/>
            <person name="Zismann V."/>
            <person name="Iobst S."/>
            <person name="de Vazeille A.R."/>
            <person name="Buell C.R."/>
            <person name="Ying K."/>
            <person name="Li Y."/>
            <person name="Lu T."/>
            <person name="Huang Y."/>
            <person name="Zhao Q."/>
            <person name="Feng Q."/>
            <person name="Zhang L."/>
            <person name="Zhu J."/>
            <person name="Weng Q."/>
            <person name="Mu J."/>
            <person name="Lu Y."/>
            <person name="Fan D."/>
            <person name="Liu Y."/>
            <person name="Guan J."/>
            <person name="Zhang Y."/>
            <person name="Yu S."/>
            <person name="Liu X."/>
            <person name="Zhang Y."/>
            <person name="Hong G."/>
            <person name="Han B."/>
            <person name="Choisne N."/>
            <person name="Demange N."/>
            <person name="Orjeda G."/>
            <person name="Samain S."/>
            <person name="Cattolico L."/>
            <person name="Pelletier E."/>
            <person name="Couloux A."/>
            <person name="Segurens B."/>
            <person name="Wincker P."/>
            <person name="D'Hont A."/>
            <person name="Scarpelli C."/>
            <person name="Weissenbach J."/>
            <person name="Salanoubat M."/>
            <person name="Quetier F."/>
            <person name="Yu Y."/>
            <person name="Kim H.R."/>
            <person name="Rambo T."/>
            <person name="Currie J."/>
            <person name="Collura K."/>
            <person name="Luo M."/>
            <person name="Yang T."/>
            <person name="Ammiraju J.S.S."/>
            <person name="Engler F."/>
            <person name="Soderlund C."/>
            <person name="Wing R.A."/>
            <person name="Palmer L.E."/>
            <person name="de la Bastide M."/>
            <person name="Spiegel L."/>
            <person name="Nascimento L."/>
            <person name="Zutavern T."/>
            <person name="O'Shaughnessy A."/>
            <person name="Dike S."/>
            <person name="Dedhia N."/>
            <person name="Preston R."/>
            <person name="Balija V."/>
            <person name="McCombie W.R."/>
            <person name="Chow T."/>
            <person name="Chen H."/>
            <person name="Chung M."/>
            <person name="Chen C."/>
            <person name="Shaw J."/>
            <person name="Wu H."/>
            <person name="Hsiao K."/>
            <person name="Chao Y."/>
            <person name="Chu M."/>
            <person name="Cheng C."/>
            <person name="Hour A."/>
            <person name="Lee P."/>
            <person name="Lin S."/>
            <person name="Lin Y."/>
            <person name="Liou J."/>
            <person name="Liu S."/>
            <person name="Hsing Y."/>
            <person name="Raghuvanshi S."/>
            <person name="Mohanty A."/>
            <person name="Bharti A.K."/>
            <person name="Gaur A."/>
            <person name="Gupta V."/>
            <person name="Kumar D."/>
            <person name="Ravi V."/>
            <person name="Vij S."/>
            <person name="Kapur A."/>
            <person name="Khurana P."/>
            <person name="Khurana P."/>
            <person name="Khurana J.P."/>
            <person name="Tyagi A.K."/>
            <person name="Gaikwad K."/>
            <person name="Singh A."/>
            <person name="Dalal V."/>
            <person name="Srivastava S."/>
            <person name="Dixit A."/>
            <person name="Pal A.K."/>
            <person name="Ghazi I.A."/>
            <person name="Yadav M."/>
            <person name="Pandit A."/>
            <person name="Bhargava A."/>
            <person name="Sureshbabu K."/>
            <person name="Batra K."/>
            <person name="Sharma T.R."/>
            <person name="Mohapatra T."/>
            <person name="Singh N.K."/>
            <person name="Messing J."/>
            <person name="Nelson A.B."/>
            <person name="Fuks G."/>
            <person name="Kavchok S."/>
            <person name="Keizer G."/>
            <person name="Linton E."/>
            <person name="Llaca V."/>
            <person name="Song R."/>
            <person name="Tanyolac B."/>
            <person name="Young S."/>
            <person name="Ho-Il K."/>
            <person name="Hahn J.H."/>
            <person name="Sangsakoo G."/>
            <person name="Vanavichit A."/>
            <person name="de Mattos Luiz.A.T."/>
            <person name="Zimmer P.D."/>
            <person name="Malone G."/>
            <person name="Dellagostin O."/>
            <person name="de Oliveira A.C."/>
            <person name="Bevan M."/>
            <person name="Bancroft I."/>
            <person name="Minx P."/>
            <person name="Cordum H."/>
            <person name="Wilson R."/>
            <person name="Cheng Z."/>
            <person name="Jin W."/>
            <person name="Jiang J."/>
            <person name="Leong S.A."/>
            <person name="Iwama H."/>
            <person name="Gojobori T."/>
            <person name="Itoh T."/>
            <person name="Niimura Y."/>
            <person name="Fujii Y."/>
            <person name="Habara T."/>
            <person name="Sakai H."/>
            <person name="Sato Y."/>
            <person name="Wilson G."/>
            <person name="Kumar K."/>
            <person name="McCouch S."/>
            <person name="Juretic N."/>
            <person name="Hoen D."/>
            <person name="Wright S."/>
            <person name="Bruskiewich R."/>
            <person name="Bureau T."/>
            <person name="Miyao A."/>
            <person name="Hirochika H."/>
            <person name="Nishikawa T."/>
            <person name="Kadowaki K."/>
            <person name="Sugiura M."/>
            <person name="Burr B."/>
            <person name="Sasaki T."/>
        </authorList>
    </citation>
    <scope>NUCLEOTIDE SEQUENCE [LARGE SCALE GENOMIC DNA]</scope>
    <source>
        <strain evidence="4">cv. Nipponbare</strain>
    </source>
</reference>
<dbReference type="AlphaFoldDB" id="Q6YUC6"/>
<feature type="compositionally biased region" description="Low complexity" evidence="1">
    <location>
        <begin position="58"/>
        <end position="72"/>
    </location>
</feature>
<evidence type="ECO:0000313" key="2">
    <source>
        <dbReference type="EMBL" id="BAD03510.1"/>
    </source>
</evidence>
<protein>
    <submittedName>
        <fullName evidence="3">Uncharacterized protein</fullName>
    </submittedName>
</protein>
<feature type="compositionally biased region" description="Low complexity" evidence="1">
    <location>
        <begin position="131"/>
        <end position="142"/>
    </location>
</feature>
<gene>
    <name evidence="3" type="ORF">B1049E04.46</name>
    <name evidence="2" type="ORF">P0691F12.9</name>
</gene>
<reference evidence="4" key="4">
    <citation type="journal article" date="2008" name="Nucleic Acids Res.">
        <title>The rice annotation project database (RAP-DB): 2008 update.</title>
        <authorList>
            <consortium name="The rice annotation project (RAP)"/>
        </authorList>
    </citation>
    <scope>GENOME REANNOTATION</scope>
    <source>
        <strain evidence="4">cv. Nipponbare</strain>
    </source>
</reference>
<dbReference type="Proteomes" id="UP000000763">
    <property type="component" value="Chromosome 8"/>
</dbReference>
<evidence type="ECO:0000313" key="3">
    <source>
        <dbReference type="EMBL" id="BAD03901.1"/>
    </source>
</evidence>
<feature type="compositionally biased region" description="Basic and acidic residues" evidence="1">
    <location>
        <begin position="95"/>
        <end position="114"/>
    </location>
</feature>
<evidence type="ECO:0000313" key="4">
    <source>
        <dbReference type="Proteomes" id="UP000000763"/>
    </source>
</evidence>